<sequence length="988" mass="105599">MPSTSTALRVIVASVLAAALTPPQLLAAALTPPQPGRHALRARPQQPGRHALRARPLAAALVETAGLVPDGARHVSEDLVKKTHRFDVSLTEPLGLTLGEAQAGKDTCVYVKTVDESGGAHAAGCRAGDRVVATSATLGDAMWPKSSIAGVVSAVRSRLQLGNQKVSLRIERSLDDDEVALAELRSRESVKERWEVELQKPLGLTLKNVDGTPTVAQIKKGGSAERSKGRVRIGDRVVGVESAFGGRMYPVTTTKEVLAAAALPTPSISLRLERDVRVGPWSGLLRSDGDDDEDAVAPRDRRSSTQSQVQRDIGDALNVYLELRRAQLPATATASLLLDRCTFLAKTYARRASSRKAFRSGRGDAQDRLDALLQTLEDAEVELSAKFATNAVSAFVSVGAPKRGARLFERCARGDPGHPRPNRRLLTAGVSAYARLGRVDQAFAAAREATTEENIDTRLGNALLAAAAAAKDVRRAEAVFAAMTRAPSTEPAGADTGARLMPSFAPQPRAPPAAPPRALADAVTYRTMIDAYARAKRPDDAQAVLERMRTEAGLGPDRVASTALMKAHVEAGDVDAAERCLEELLEAADEVMERTRVLVAKAAAQSEDGEAPKALLGERAAAYRRARPDATCWNTLIRGYARTLRWRAAADCLQRMRDAGCPPDLVSYTNVATACLRADRPKEALRRLDELERARAAAVAVTGPGGRAARRLRPNVVAYTIGCLAHAKTGDLVGALLVLRKMRDAGVAPNERTCAAVLECCLKAGRPSSAMGLVEEMRASGVREDVVTSTLLLRCHLAAGEPAQASRLLDEMEASAVDGAVSAVDGQRGKRSRRSTAPNLVTYNAALAGFAKLGAWGEALDALDRAAARFAPNRETWAALAGISQDRSRGHDFLHDALRLLMRRDRAVGAKAYEAWLLAAARANDVDRVDALARARADGRLRIVVGERGARRRALDDGVRLDTDGRLDELEAAVLRSRRTSSAVPAKR</sequence>
<dbReference type="SMART" id="SM00228">
    <property type="entry name" value="PDZ"/>
    <property type="match status" value="2"/>
</dbReference>
<dbReference type="EMBL" id="CAKKNE010000002">
    <property type="protein sequence ID" value="CAH0368236.1"/>
    <property type="molecule type" value="Genomic_DNA"/>
</dbReference>
<feature type="region of interest" description="Disordered" evidence="3">
    <location>
        <begin position="31"/>
        <end position="50"/>
    </location>
</feature>
<dbReference type="PANTHER" id="PTHR47447:SF17">
    <property type="entry name" value="OS12G0638900 PROTEIN"/>
    <property type="match status" value="1"/>
</dbReference>
<dbReference type="InterPro" id="IPR036034">
    <property type="entry name" value="PDZ_sf"/>
</dbReference>
<dbReference type="AlphaFoldDB" id="A0A8J2SI82"/>
<dbReference type="InterPro" id="IPR011990">
    <property type="entry name" value="TPR-like_helical_dom_sf"/>
</dbReference>
<feature type="repeat" description="PPR" evidence="2">
    <location>
        <begin position="521"/>
        <end position="551"/>
    </location>
</feature>
<feature type="repeat" description="PPR" evidence="2">
    <location>
        <begin position="750"/>
        <end position="784"/>
    </location>
</feature>
<evidence type="ECO:0000259" key="5">
    <source>
        <dbReference type="PROSITE" id="PS50106"/>
    </source>
</evidence>
<dbReference type="Pfam" id="PF01535">
    <property type="entry name" value="PPR"/>
    <property type="match status" value="3"/>
</dbReference>
<proteinExistence type="predicted"/>
<dbReference type="Pfam" id="PF12854">
    <property type="entry name" value="PPR_1"/>
    <property type="match status" value="1"/>
</dbReference>
<protein>
    <recommendedName>
        <fullName evidence="5">PDZ domain-containing protein</fullName>
    </recommendedName>
</protein>
<reference evidence="6" key="1">
    <citation type="submission" date="2021-11" db="EMBL/GenBank/DDBJ databases">
        <authorList>
            <consortium name="Genoscope - CEA"/>
            <person name="William W."/>
        </authorList>
    </citation>
    <scope>NUCLEOTIDE SEQUENCE</scope>
</reference>
<dbReference type="NCBIfam" id="TIGR00756">
    <property type="entry name" value="PPR"/>
    <property type="match status" value="3"/>
</dbReference>
<gene>
    <name evidence="6" type="ORF">PECAL_2P12940</name>
</gene>
<dbReference type="PROSITE" id="PS51375">
    <property type="entry name" value="PPR"/>
    <property type="match status" value="4"/>
</dbReference>
<accession>A0A8J2SI82</accession>
<evidence type="ECO:0000256" key="4">
    <source>
        <dbReference type="SAM" id="SignalP"/>
    </source>
</evidence>
<feature type="region of interest" description="Disordered" evidence="3">
    <location>
        <begin position="283"/>
        <end position="310"/>
    </location>
</feature>
<dbReference type="Proteomes" id="UP000789595">
    <property type="component" value="Unassembled WGS sequence"/>
</dbReference>
<dbReference type="OrthoDB" id="41888at2759"/>
<evidence type="ECO:0000256" key="3">
    <source>
        <dbReference type="SAM" id="MobiDB-lite"/>
    </source>
</evidence>
<organism evidence="6 7">
    <name type="scientific">Pelagomonas calceolata</name>
    <dbReference type="NCBI Taxonomy" id="35677"/>
    <lineage>
        <taxon>Eukaryota</taxon>
        <taxon>Sar</taxon>
        <taxon>Stramenopiles</taxon>
        <taxon>Ochrophyta</taxon>
        <taxon>Pelagophyceae</taxon>
        <taxon>Pelagomonadales</taxon>
        <taxon>Pelagomonadaceae</taxon>
        <taxon>Pelagomonas</taxon>
    </lineage>
</organism>
<dbReference type="PANTHER" id="PTHR47447">
    <property type="entry name" value="OS03G0856100 PROTEIN"/>
    <property type="match status" value="1"/>
</dbReference>
<dbReference type="CDD" id="cd00136">
    <property type="entry name" value="PDZ_canonical"/>
    <property type="match status" value="1"/>
</dbReference>
<evidence type="ECO:0000313" key="6">
    <source>
        <dbReference type="EMBL" id="CAH0368236.1"/>
    </source>
</evidence>
<dbReference type="InterPro" id="IPR001478">
    <property type="entry name" value="PDZ"/>
</dbReference>
<evidence type="ECO:0000313" key="7">
    <source>
        <dbReference type="Proteomes" id="UP000789595"/>
    </source>
</evidence>
<dbReference type="PROSITE" id="PS50106">
    <property type="entry name" value="PDZ"/>
    <property type="match status" value="1"/>
</dbReference>
<keyword evidence="4" id="KW-0732">Signal</keyword>
<comment type="caution">
    <text evidence="6">The sequence shown here is derived from an EMBL/GenBank/DDBJ whole genome shotgun (WGS) entry which is preliminary data.</text>
</comment>
<dbReference type="Pfam" id="PF13041">
    <property type="entry name" value="PPR_2"/>
    <property type="match status" value="1"/>
</dbReference>
<feature type="repeat" description="PPR" evidence="2">
    <location>
        <begin position="629"/>
        <end position="663"/>
    </location>
</feature>
<evidence type="ECO:0000256" key="2">
    <source>
        <dbReference type="PROSITE-ProRule" id="PRU00708"/>
    </source>
</evidence>
<feature type="domain" description="PDZ" evidence="5">
    <location>
        <begin position="178"/>
        <end position="276"/>
    </location>
</feature>
<dbReference type="InterPro" id="IPR002885">
    <property type="entry name" value="PPR_rpt"/>
</dbReference>
<dbReference type="Gene3D" id="1.25.40.10">
    <property type="entry name" value="Tetratricopeptide repeat domain"/>
    <property type="match status" value="5"/>
</dbReference>
<name>A0A8J2SI82_9STRA</name>
<feature type="chain" id="PRO_5035163707" description="PDZ domain-containing protein" evidence="4">
    <location>
        <begin position="18"/>
        <end position="988"/>
    </location>
</feature>
<feature type="signal peptide" evidence="4">
    <location>
        <begin position="1"/>
        <end position="17"/>
    </location>
</feature>
<feature type="repeat" description="PPR" evidence="2">
    <location>
        <begin position="715"/>
        <end position="749"/>
    </location>
</feature>
<keyword evidence="1" id="KW-0677">Repeat</keyword>
<keyword evidence="7" id="KW-1185">Reference proteome</keyword>
<dbReference type="SUPFAM" id="SSF50156">
    <property type="entry name" value="PDZ domain-like"/>
    <property type="match status" value="1"/>
</dbReference>
<evidence type="ECO:0000256" key="1">
    <source>
        <dbReference type="ARBA" id="ARBA00022737"/>
    </source>
</evidence>